<reference evidence="1 2" key="1">
    <citation type="submission" date="2018-01" db="EMBL/GenBank/DDBJ databases">
        <title>Draft genome Sequence of streptomyces globosus LZH-48.</title>
        <authorList>
            <person name="Ran K."/>
            <person name="Li Z."/>
            <person name="Wei S."/>
            <person name="Dong R."/>
        </authorList>
    </citation>
    <scope>NUCLEOTIDE SEQUENCE [LARGE SCALE GENOMIC DNA]</scope>
    <source>
        <strain evidence="1 2">LZH-48</strain>
    </source>
</reference>
<dbReference type="SUPFAM" id="SSF48452">
    <property type="entry name" value="TPR-like"/>
    <property type="match status" value="1"/>
</dbReference>
<name>A0A344TY18_9ACTN</name>
<dbReference type="Pfam" id="PF13424">
    <property type="entry name" value="TPR_12"/>
    <property type="match status" value="1"/>
</dbReference>
<dbReference type="AlphaFoldDB" id="A0A344TY18"/>
<dbReference type="OrthoDB" id="5187021at2"/>
<accession>A0A344TY18</accession>
<dbReference type="EMBL" id="CP030862">
    <property type="protein sequence ID" value="AXE23539.1"/>
    <property type="molecule type" value="Genomic_DNA"/>
</dbReference>
<dbReference type="KEGG" id="sgz:C0216_08750"/>
<dbReference type="Proteomes" id="UP000252004">
    <property type="component" value="Chromosome"/>
</dbReference>
<keyword evidence="2" id="KW-1185">Reference proteome</keyword>
<proteinExistence type="predicted"/>
<dbReference type="Gene3D" id="1.25.40.10">
    <property type="entry name" value="Tetratricopeptide repeat domain"/>
    <property type="match status" value="1"/>
</dbReference>
<evidence type="ECO:0000313" key="1">
    <source>
        <dbReference type="EMBL" id="AXE23539.1"/>
    </source>
</evidence>
<gene>
    <name evidence="1" type="ORF">C0216_08750</name>
</gene>
<dbReference type="InterPro" id="IPR011990">
    <property type="entry name" value="TPR-like_helical_dom_sf"/>
</dbReference>
<evidence type="ECO:0000313" key="2">
    <source>
        <dbReference type="Proteomes" id="UP000252004"/>
    </source>
</evidence>
<organism evidence="1 2">
    <name type="scientific">Streptomyces globosus</name>
    <dbReference type="NCBI Taxonomy" id="68209"/>
    <lineage>
        <taxon>Bacteria</taxon>
        <taxon>Bacillati</taxon>
        <taxon>Actinomycetota</taxon>
        <taxon>Actinomycetes</taxon>
        <taxon>Kitasatosporales</taxon>
        <taxon>Streptomycetaceae</taxon>
        <taxon>Streptomyces</taxon>
    </lineage>
</organism>
<dbReference type="RefSeq" id="WP_114054719.1">
    <property type="nucleotide sequence ID" value="NZ_CP030862.1"/>
</dbReference>
<sequence length="185" mass="20131">MLQHLITQDDALRMVPTDRDQLAAALADIREELRVLPEGSEADRARVLARWTGIGLVVLGDYDDARAFLRRALDLATASGNTRAVIAAELNLGDAYRYAGETETADKLYRGALDAARSQHPELVDFALQHLGKHLMEQGDLVPARAHLQEALRLRTAKGDAGLIESTQAAVDRVEMLIGQAEAAP</sequence>
<protein>
    <submittedName>
        <fullName evidence="1">Uncharacterized protein</fullName>
    </submittedName>
</protein>